<dbReference type="SUPFAM" id="SSF51215">
    <property type="entry name" value="Regulatory protein AraC"/>
    <property type="match status" value="1"/>
</dbReference>
<dbReference type="InterPro" id="IPR018062">
    <property type="entry name" value="HTH_AraC-typ_CS"/>
</dbReference>
<feature type="domain" description="HTH araC/xylS-type" evidence="4">
    <location>
        <begin position="202"/>
        <end position="300"/>
    </location>
</feature>
<evidence type="ECO:0000259" key="4">
    <source>
        <dbReference type="PROSITE" id="PS01124"/>
    </source>
</evidence>
<keyword evidence="3" id="KW-0804">Transcription</keyword>
<dbReference type="RefSeq" id="WP_103079845.1">
    <property type="nucleotide sequence ID" value="NZ_CP021850.1"/>
</dbReference>
<dbReference type="PANTHER" id="PTHR43280">
    <property type="entry name" value="ARAC-FAMILY TRANSCRIPTIONAL REGULATOR"/>
    <property type="match status" value="1"/>
</dbReference>
<dbReference type="PANTHER" id="PTHR43280:SF2">
    <property type="entry name" value="HTH-TYPE TRANSCRIPTIONAL REGULATOR EXSA"/>
    <property type="match status" value="1"/>
</dbReference>
<evidence type="ECO:0000256" key="3">
    <source>
        <dbReference type="ARBA" id="ARBA00023163"/>
    </source>
</evidence>
<dbReference type="InterPro" id="IPR018060">
    <property type="entry name" value="HTH_AraC"/>
</dbReference>
<dbReference type="InterPro" id="IPR037923">
    <property type="entry name" value="HTH-like"/>
</dbReference>
<gene>
    <name evidence="5" type="ORF">CDQ84_01000</name>
</gene>
<reference evidence="5 6" key="1">
    <citation type="submission" date="2017-06" db="EMBL/GenBank/DDBJ databases">
        <title>Investigating the central metabolism of Clostridium thermosuccinogenes.</title>
        <authorList>
            <person name="Koendjbiharie J.G."/>
            <person name="van Kranenburg R."/>
        </authorList>
    </citation>
    <scope>NUCLEOTIDE SEQUENCE [LARGE SCALE GENOMIC DNA]</scope>
    <source>
        <strain evidence="5 6">DSM 5806</strain>
    </source>
</reference>
<dbReference type="InterPro" id="IPR009057">
    <property type="entry name" value="Homeodomain-like_sf"/>
</dbReference>
<dbReference type="PROSITE" id="PS01124">
    <property type="entry name" value="HTH_ARAC_FAMILY_2"/>
    <property type="match status" value="1"/>
</dbReference>
<keyword evidence="1" id="KW-0805">Transcription regulation</keyword>
<dbReference type="Proteomes" id="UP000236151">
    <property type="component" value="Unassembled WGS sequence"/>
</dbReference>
<dbReference type="Pfam" id="PF02311">
    <property type="entry name" value="AraC_binding"/>
    <property type="match status" value="1"/>
</dbReference>
<dbReference type="SUPFAM" id="SSF46689">
    <property type="entry name" value="Homeodomain-like"/>
    <property type="match status" value="1"/>
</dbReference>
<comment type="caution">
    <text evidence="5">The sequence shown here is derived from an EMBL/GenBank/DDBJ whole genome shotgun (WGS) entry which is preliminary data.</text>
</comment>
<evidence type="ECO:0000256" key="1">
    <source>
        <dbReference type="ARBA" id="ARBA00023015"/>
    </source>
</evidence>
<proteinExistence type="predicted"/>
<dbReference type="CDD" id="cd02208">
    <property type="entry name" value="cupin_RmlC-like"/>
    <property type="match status" value="1"/>
</dbReference>
<keyword evidence="2" id="KW-0238">DNA-binding</keyword>
<organism evidence="5 6">
    <name type="scientific">Clostridium thermosuccinogenes</name>
    <dbReference type="NCBI Taxonomy" id="84032"/>
    <lineage>
        <taxon>Bacteria</taxon>
        <taxon>Bacillati</taxon>
        <taxon>Bacillota</taxon>
        <taxon>Clostridia</taxon>
        <taxon>Eubacteriales</taxon>
        <taxon>Clostridiaceae</taxon>
        <taxon>Clostridium</taxon>
    </lineage>
</organism>
<keyword evidence="6" id="KW-1185">Reference proteome</keyword>
<dbReference type="PROSITE" id="PS00041">
    <property type="entry name" value="HTH_ARAC_FAMILY_1"/>
    <property type="match status" value="1"/>
</dbReference>
<dbReference type="GO" id="GO:0043565">
    <property type="term" value="F:sequence-specific DNA binding"/>
    <property type="evidence" value="ECO:0007669"/>
    <property type="project" value="InterPro"/>
</dbReference>
<protein>
    <submittedName>
        <fullName evidence="5">AraC family transcriptional regulator</fullName>
    </submittedName>
</protein>
<dbReference type="Gene3D" id="1.10.10.60">
    <property type="entry name" value="Homeodomain-like"/>
    <property type="match status" value="2"/>
</dbReference>
<dbReference type="Pfam" id="PF12833">
    <property type="entry name" value="HTH_18"/>
    <property type="match status" value="1"/>
</dbReference>
<dbReference type="InterPro" id="IPR003313">
    <property type="entry name" value="AraC-bd"/>
</dbReference>
<dbReference type="EMBL" id="NIOJ01000001">
    <property type="protein sequence ID" value="PNU01616.1"/>
    <property type="molecule type" value="Genomic_DNA"/>
</dbReference>
<accession>A0A2K2FS50</accession>
<evidence type="ECO:0000256" key="2">
    <source>
        <dbReference type="ARBA" id="ARBA00023125"/>
    </source>
</evidence>
<evidence type="ECO:0000313" key="5">
    <source>
        <dbReference type="EMBL" id="PNU01616.1"/>
    </source>
</evidence>
<dbReference type="OrthoDB" id="9807321at2"/>
<dbReference type="KEGG" id="cthd:CDO33_16985"/>
<evidence type="ECO:0000313" key="6">
    <source>
        <dbReference type="Proteomes" id="UP000236151"/>
    </source>
</evidence>
<dbReference type="SMART" id="SM00342">
    <property type="entry name" value="HTH_ARAC"/>
    <property type="match status" value="1"/>
</dbReference>
<dbReference type="GO" id="GO:0003700">
    <property type="term" value="F:DNA-binding transcription factor activity"/>
    <property type="evidence" value="ECO:0007669"/>
    <property type="project" value="InterPro"/>
</dbReference>
<name>A0A2K2FS50_9CLOT</name>
<sequence length="309" mass="36317">MVLIFDTDILPKVRFIGSVSYKTPWVHFHRKIDEYVLYIIKSGELYIKEADVKYILKKGDVLLLQSNIPHEGYKSSCCDYYFVHFKHPGIEEADNTLSDMLAKEILQNRNLFLTSDSLSESDNLSSICYIPKYYHIKNESVLFHIFHILDESIADYIKKYECYKKIISCNLLRLFITISREYTSTEVENSKIHYSKTYIKVKNLIDYINTHYSEKLTSQDIESTFKSNYDYLNRIFHSMTGYTILHYINNVRIIKAKELIESSSMNFSEIGYLVGIESPYYFSKLFKKYTGSTPTQYLKKVMLEVPGKT</sequence>
<dbReference type="AlphaFoldDB" id="A0A2K2FS50"/>